<dbReference type="Proteomes" id="UP000078550">
    <property type="component" value="Unassembled WGS sequence"/>
</dbReference>
<evidence type="ECO:0000313" key="2">
    <source>
        <dbReference type="EMBL" id="SBT40674.1"/>
    </source>
</evidence>
<reference evidence="4" key="2">
    <citation type="submission" date="2016-05" db="EMBL/GenBank/DDBJ databases">
        <authorList>
            <person name="Naeem R."/>
        </authorList>
    </citation>
    <scope>NUCLEOTIDE SEQUENCE [LARGE SCALE GENOMIC DNA]</scope>
</reference>
<evidence type="ECO:0000313" key="1">
    <source>
        <dbReference type="EMBL" id="SBT40212.1"/>
    </source>
</evidence>
<accession>A0A1A8Z8M7</accession>
<organism evidence="1 4">
    <name type="scientific">Plasmodium ovale wallikeri</name>
    <dbReference type="NCBI Taxonomy" id="864142"/>
    <lineage>
        <taxon>Eukaryota</taxon>
        <taxon>Sar</taxon>
        <taxon>Alveolata</taxon>
        <taxon>Apicomplexa</taxon>
        <taxon>Aconoidasida</taxon>
        <taxon>Haemosporida</taxon>
        <taxon>Plasmodiidae</taxon>
        <taxon>Plasmodium</taxon>
        <taxon>Plasmodium (Plasmodium)</taxon>
    </lineage>
</organism>
<evidence type="ECO:0000313" key="4">
    <source>
        <dbReference type="Proteomes" id="UP000078555"/>
    </source>
</evidence>
<dbReference type="Proteomes" id="UP000078555">
    <property type="component" value="Unassembled WGS sequence"/>
</dbReference>
<reference evidence="3" key="1">
    <citation type="submission" date="2016-05" db="EMBL/GenBank/DDBJ databases">
        <authorList>
            <person name="Naeem Raeece"/>
        </authorList>
    </citation>
    <scope>NUCLEOTIDE SEQUENCE [LARGE SCALE GENOMIC DNA]</scope>
</reference>
<dbReference type="AlphaFoldDB" id="A0A1A8Z8M7"/>
<reference evidence="1" key="3">
    <citation type="submission" date="2016-05" db="EMBL/GenBank/DDBJ databases">
        <authorList>
            <person name="Lavstsen T."/>
            <person name="Jespersen J.S."/>
        </authorList>
    </citation>
    <scope>NUCLEOTIDE SEQUENCE [LARGE SCALE GENOMIC DNA]</scope>
</reference>
<sequence length="69" mass="8182">MTELETVSCVIWELLGFIRPLKRRHAGWITALREVHLLWKMLFRGNPHACASDTDYFRVFCFSLVQNEK</sequence>
<dbReference type="EMBL" id="FLRD01000113">
    <property type="protein sequence ID" value="SBT40212.1"/>
    <property type="molecule type" value="Genomic_DNA"/>
</dbReference>
<proteinExistence type="predicted"/>
<name>A0A1A8Z8M7_PLAOA</name>
<gene>
    <name evidence="1" type="ORF">POVWA1_041680</name>
    <name evidence="2" type="ORF">POVWA2_040240</name>
</gene>
<dbReference type="EMBL" id="FLRE01000154">
    <property type="protein sequence ID" value="SBT40674.1"/>
    <property type="molecule type" value="Genomic_DNA"/>
</dbReference>
<protein>
    <submittedName>
        <fullName evidence="1">Uncharacterized protein</fullName>
    </submittedName>
</protein>
<evidence type="ECO:0000313" key="3">
    <source>
        <dbReference type="Proteomes" id="UP000078550"/>
    </source>
</evidence>
<keyword evidence="4" id="KW-1185">Reference proteome</keyword>